<dbReference type="EC" id="3.1.1.-" evidence="4"/>
<comment type="caution">
    <text evidence="6">The sequence shown here is derived from an EMBL/GenBank/DDBJ whole genome shotgun (WGS) entry which is preliminary data.</text>
</comment>
<sequence length="194" mass="21998">MSCRRISHCMVCLTRDDCKRFPQSNRFPKHISDCLESFRYVRNEIHNFGGDKEKITLMGHSTGADMALLIAFSPGINIPDEPSIFPQVILMSSCGVFEHEERQVKRSHSMAAAMGCKGSAQEIIDCLMPLSTEKILELAELHESPNKYNPFSDTHVSNIVYAGELLPVRNIQELWKNQKPIKLMLGTIMNEFNL</sequence>
<reference evidence="6" key="1">
    <citation type="submission" date="2023-10" db="EMBL/GenBank/DDBJ databases">
        <title>Genome assembly of Pristionchus species.</title>
        <authorList>
            <person name="Yoshida K."/>
            <person name="Sommer R.J."/>
        </authorList>
    </citation>
    <scope>NUCLEOTIDE SEQUENCE</scope>
    <source>
        <strain evidence="6">RS5133</strain>
    </source>
</reference>
<dbReference type="InterPro" id="IPR002018">
    <property type="entry name" value="CarbesteraseB"/>
</dbReference>
<organism evidence="6 7">
    <name type="scientific">Pristionchus fissidentatus</name>
    <dbReference type="NCBI Taxonomy" id="1538716"/>
    <lineage>
        <taxon>Eukaryota</taxon>
        <taxon>Metazoa</taxon>
        <taxon>Ecdysozoa</taxon>
        <taxon>Nematoda</taxon>
        <taxon>Chromadorea</taxon>
        <taxon>Rhabditida</taxon>
        <taxon>Rhabditina</taxon>
        <taxon>Diplogasteromorpha</taxon>
        <taxon>Diplogasteroidea</taxon>
        <taxon>Neodiplogasteridae</taxon>
        <taxon>Pristionchus</taxon>
    </lineage>
</organism>
<proteinExistence type="inferred from homology"/>
<dbReference type="Gene3D" id="3.40.50.1820">
    <property type="entry name" value="alpha/beta hydrolase"/>
    <property type="match status" value="1"/>
</dbReference>
<keyword evidence="2" id="KW-0719">Serine esterase</keyword>
<dbReference type="Pfam" id="PF00135">
    <property type="entry name" value="COesterase"/>
    <property type="match status" value="1"/>
</dbReference>
<dbReference type="PANTHER" id="PTHR45580:SF6">
    <property type="entry name" value="CARBOXYLESTERASE TYPE B DOMAIN-CONTAINING PROTEIN"/>
    <property type="match status" value="1"/>
</dbReference>
<dbReference type="InterPro" id="IPR029058">
    <property type="entry name" value="AB_hydrolase_fold"/>
</dbReference>
<name>A0AAV5WRR4_9BILA</name>
<dbReference type="EMBL" id="BTSY01000006">
    <property type="protein sequence ID" value="GMT33295.1"/>
    <property type="molecule type" value="Genomic_DNA"/>
</dbReference>
<evidence type="ECO:0000259" key="5">
    <source>
        <dbReference type="Pfam" id="PF00135"/>
    </source>
</evidence>
<comment type="similarity">
    <text evidence="1 4">Belongs to the type-B carboxylesterase/lipase family.</text>
</comment>
<feature type="domain" description="Carboxylesterase type B" evidence="5">
    <location>
        <begin position="32"/>
        <end position="193"/>
    </location>
</feature>
<evidence type="ECO:0000256" key="3">
    <source>
        <dbReference type="ARBA" id="ARBA00022801"/>
    </source>
</evidence>
<evidence type="ECO:0000313" key="6">
    <source>
        <dbReference type="EMBL" id="GMT33295.1"/>
    </source>
</evidence>
<evidence type="ECO:0000256" key="2">
    <source>
        <dbReference type="ARBA" id="ARBA00022487"/>
    </source>
</evidence>
<protein>
    <recommendedName>
        <fullName evidence="4">Carboxylic ester hydrolase</fullName>
        <ecNumber evidence="4">3.1.1.-</ecNumber>
    </recommendedName>
</protein>
<dbReference type="Proteomes" id="UP001432322">
    <property type="component" value="Unassembled WGS sequence"/>
</dbReference>
<keyword evidence="3 4" id="KW-0378">Hydrolase</keyword>
<dbReference type="InterPro" id="IPR019826">
    <property type="entry name" value="Carboxylesterase_B_AS"/>
</dbReference>
<dbReference type="AlphaFoldDB" id="A0AAV5WRR4"/>
<keyword evidence="7" id="KW-1185">Reference proteome</keyword>
<evidence type="ECO:0000256" key="1">
    <source>
        <dbReference type="ARBA" id="ARBA00005964"/>
    </source>
</evidence>
<dbReference type="PANTHER" id="PTHR45580">
    <property type="entry name" value="PROTEIN CBG05369"/>
    <property type="match status" value="1"/>
</dbReference>
<accession>A0AAV5WRR4</accession>
<dbReference type="PROSITE" id="PS00122">
    <property type="entry name" value="CARBOXYLESTERASE_B_1"/>
    <property type="match status" value="1"/>
</dbReference>
<gene>
    <name evidence="6" type="ORF">PFISCL1PPCAC_24592</name>
</gene>
<evidence type="ECO:0000256" key="4">
    <source>
        <dbReference type="RuleBase" id="RU361235"/>
    </source>
</evidence>
<dbReference type="SUPFAM" id="SSF53474">
    <property type="entry name" value="alpha/beta-Hydrolases"/>
    <property type="match status" value="1"/>
</dbReference>
<dbReference type="GO" id="GO:0052689">
    <property type="term" value="F:carboxylic ester hydrolase activity"/>
    <property type="evidence" value="ECO:0007669"/>
    <property type="project" value="UniProtKB-KW"/>
</dbReference>
<evidence type="ECO:0000313" key="7">
    <source>
        <dbReference type="Proteomes" id="UP001432322"/>
    </source>
</evidence>